<dbReference type="KEGG" id="apb:SAR116_0378"/>
<dbReference type="STRING" id="488538.SAR116_0378"/>
<evidence type="ECO:0000256" key="1">
    <source>
        <dbReference type="SAM" id="MobiDB-lite"/>
    </source>
</evidence>
<accession>D5BQQ7</accession>
<feature type="region of interest" description="Disordered" evidence="1">
    <location>
        <begin position="1"/>
        <end position="70"/>
    </location>
</feature>
<protein>
    <submittedName>
        <fullName evidence="2">ATPases involved in chromosome partitioning-like protein</fullName>
    </submittedName>
</protein>
<dbReference type="OrthoDB" id="7595101at2"/>
<dbReference type="EMBL" id="CP001751">
    <property type="protein sequence ID" value="ADE38621.1"/>
    <property type="molecule type" value="Genomic_DNA"/>
</dbReference>
<name>D5BQQ7_PUNMI</name>
<evidence type="ECO:0000313" key="2">
    <source>
        <dbReference type="EMBL" id="ADE38621.1"/>
    </source>
</evidence>
<sequence length="162" mass="17997">MTSQRKARAKSPTKVGQGEAPHKAPKKNYFSTLMETPEGRELRKQWSTKPRKNGGRPKGVPDGFRKHQIEPIRDAAKKEAEKVVNIMTEKYGIEDGYAKEALTTAVEVMRVPGETRERLAAARLVLDFTKQKPVAKSEVSIGKAEEFLSSLLEDDGQETTGS</sequence>
<proteinExistence type="predicted"/>
<reference evidence="2 3" key="1">
    <citation type="journal article" date="2010" name="J. Bacteriol.">
        <title>Complete genome sequence of "Candidatus Puniceispirillum marinum" IMCC1322, a representative of the SAR116 clade in the Alphaproteobacteria.</title>
        <authorList>
            <person name="Oh H.M."/>
            <person name="Kwon K.K."/>
            <person name="Kang I."/>
            <person name="Kang S.G."/>
            <person name="Lee J.H."/>
            <person name="Kim S.J."/>
            <person name="Cho J.C."/>
        </authorList>
    </citation>
    <scope>NUCLEOTIDE SEQUENCE [LARGE SCALE GENOMIC DNA]</scope>
    <source>
        <strain evidence="2 3">IMCC1322</strain>
    </source>
</reference>
<dbReference type="Proteomes" id="UP000007460">
    <property type="component" value="Chromosome"/>
</dbReference>
<dbReference type="AlphaFoldDB" id="D5BQQ7"/>
<gene>
    <name evidence="2" type="ordered locus">SAR116_0378</name>
</gene>
<dbReference type="RefSeq" id="WP_013045251.1">
    <property type="nucleotide sequence ID" value="NC_014010.1"/>
</dbReference>
<dbReference type="HOGENOM" id="CLU_1634006_0_0_5"/>
<evidence type="ECO:0000313" key="3">
    <source>
        <dbReference type="Proteomes" id="UP000007460"/>
    </source>
</evidence>
<organism evidence="2 3">
    <name type="scientific">Puniceispirillum marinum (strain IMCC1322)</name>
    <dbReference type="NCBI Taxonomy" id="488538"/>
    <lineage>
        <taxon>Bacteria</taxon>
        <taxon>Pseudomonadati</taxon>
        <taxon>Pseudomonadota</taxon>
        <taxon>Alphaproteobacteria</taxon>
        <taxon>Candidatus Puniceispirillales</taxon>
        <taxon>Candidatus Puniceispirillaceae</taxon>
        <taxon>Candidatus Puniceispirillum</taxon>
    </lineage>
</organism>
<feature type="compositionally biased region" description="Basic residues" evidence="1">
    <location>
        <begin position="1"/>
        <end position="11"/>
    </location>
</feature>
<keyword evidence="3" id="KW-1185">Reference proteome</keyword>